<dbReference type="InterPro" id="IPR050177">
    <property type="entry name" value="Lipid_A_modif_metabolic_enz"/>
</dbReference>
<reference evidence="3 4" key="1">
    <citation type="submission" date="2016-10" db="EMBL/GenBank/DDBJ databases">
        <authorList>
            <person name="de Groot N.N."/>
        </authorList>
    </citation>
    <scope>NUCLEOTIDE SEQUENCE [LARGE SCALE GENOMIC DNA]</scope>
    <source>
        <strain evidence="3 4">CGMCC 1.3401</strain>
    </source>
</reference>
<dbReference type="PANTHER" id="PTHR43245">
    <property type="entry name" value="BIFUNCTIONAL POLYMYXIN RESISTANCE PROTEIN ARNA"/>
    <property type="match status" value="1"/>
</dbReference>
<proteinExistence type="predicted"/>
<sequence>MKILITGNMGYVGPAVVSHLRREIPDCLLVGVDTGLFAHCLTQANLPERLLNSQVFADVRDLPAELFEGVDTVVHLAAVSNDPMGGRFEAVTDEINHRATLRTAELAARMGVRSFVFASSCSMYGFAEGGARTEADELNPLTAYSRSKVAAETGLGAIARNSQMTVTALRFATACGFSGRTRLDLVLNDFVASALRTGRVSVLSDGTPWRPLIHVNDMARAIEWALLRQDGGNFLAVNVGSEDWNYQVRELAEAVAASVPGTAVEINKDAPPDRRSYRVNFDLYRTLAPAHQPEVTLAGAIDDLKTGLDAAGLKHPDYRSAQLVRLNVLTQAIDGGSLGTDLRYTADPSDRTFIPSFKNPDHRTRQAMPG</sequence>
<dbReference type="RefSeq" id="WP_092587759.1">
    <property type="nucleotide sequence ID" value="NZ_FMTM01000011.1"/>
</dbReference>
<dbReference type="Proteomes" id="UP000199542">
    <property type="component" value="Unassembled WGS sequence"/>
</dbReference>
<protein>
    <submittedName>
        <fullName evidence="3">Nucleoside-diphosphate-sugar epimerase</fullName>
    </submittedName>
</protein>
<evidence type="ECO:0000259" key="2">
    <source>
        <dbReference type="Pfam" id="PF01370"/>
    </source>
</evidence>
<gene>
    <name evidence="3" type="ORF">SAMN02927900_05312</name>
</gene>
<dbReference type="CDD" id="cd08946">
    <property type="entry name" value="SDR_e"/>
    <property type="match status" value="1"/>
</dbReference>
<organism evidence="3 4">
    <name type="scientific">Rhizobium mongolense subsp. loessense</name>
    <dbReference type="NCBI Taxonomy" id="158890"/>
    <lineage>
        <taxon>Bacteria</taxon>
        <taxon>Pseudomonadati</taxon>
        <taxon>Pseudomonadota</taxon>
        <taxon>Alphaproteobacteria</taxon>
        <taxon>Hyphomicrobiales</taxon>
        <taxon>Rhizobiaceae</taxon>
        <taxon>Rhizobium/Agrobacterium group</taxon>
        <taxon>Rhizobium</taxon>
    </lineage>
</organism>
<feature type="domain" description="NAD-dependent epimerase/dehydratase" evidence="2">
    <location>
        <begin position="3"/>
        <end position="240"/>
    </location>
</feature>
<evidence type="ECO:0000313" key="3">
    <source>
        <dbReference type="EMBL" id="SCW82290.1"/>
    </source>
</evidence>
<evidence type="ECO:0000256" key="1">
    <source>
        <dbReference type="SAM" id="MobiDB-lite"/>
    </source>
</evidence>
<dbReference type="InterPro" id="IPR001509">
    <property type="entry name" value="Epimerase_deHydtase"/>
</dbReference>
<dbReference type="EMBL" id="FMTM01000011">
    <property type="protein sequence ID" value="SCW82290.1"/>
    <property type="molecule type" value="Genomic_DNA"/>
</dbReference>
<dbReference type="Pfam" id="PF01370">
    <property type="entry name" value="Epimerase"/>
    <property type="match status" value="1"/>
</dbReference>
<dbReference type="Gene3D" id="3.40.50.720">
    <property type="entry name" value="NAD(P)-binding Rossmann-like Domain"/>
    <property type="match status" value="1"/>
</dbReference>
<name>A0A1G4TLJ2_9HYPH</name>
<feature type="region of interest" description="Disordered" evidence="1">
    <location>
        <begin position="349"/>
        <end position="370"/>
    </location>
</feature>
<dbReference type="InterPro" id="IPR036291">
    <property type="entry name" value="NAD(P)-bd_dom_sf"/>
</dbReference>
<accession>A0A1G4TLJ2</accession>
<dbReference type="AlphaFoldDB" id="A0A1G4TLJ2"/>
<dbReference type="SUPFAM" id="SSF51735">
    <property type="entry name" value="NAD(P)-binding Rossmann-fold domains"/>
    <property type="match status" value="1"/>
</dbReference>
<evidence type="ECO:0000313" key="4">
    <source>
        <dbReference type="Proteomes" id="UP000199542"/>
    </source>
</evidence>
<dbReference type="PANTHER" id="PTHR43245:SF23">
    <property type="entry name" value="NAD(P)-BINDING DOMAIN-CONTAINING PROTEIN"/>
    <property type="match status" value="1"/>
</dbReference>